<dbReference type="EMBL" id="NBZD01000001">
    <property type="protein sequence ID" value="PNH19719.1"/>
    <property type="molecule type" value="Genomic_DNA"/>
</dbReference>
<feature type="transmembrane region" description="Helical" evidence="9">
    <location>
        <begin position="12"/>
        <end position="32"/>
    </location>
</feature>
<comment type="subcellular location">
    <subcellularLocation>
        <location evidence="1">Cell membrane</location>
        <topology evidence="1">Multi-pass membrane protein</topology>
    </subcellularLocation>
</comment>
<dbReference type="Gene3D" id="1.10.1760.20">
    <property type="match status" value="1"/>
</dbReference>
<dbReference type="PANTHER" id="PTHR38438">
    <property type="entry name" value="RIBOFLAVIN TRANSPORTER RIBU"/>
    <property type="match status" value="1"/>
</dbReference>
<evidence type="ECO:0000256" key="4">
    <source>
        <dbReference type="ARBA" id="ARBA00022475"/>
    </source>
</evidence>
<dbReference type="AlphaFoldDB" id="A0A2J8B4L5"/>
<feature type="transmembrane region" description="Helical" evidence="9">
    <location>
        <begin position="149"/>
        <end position="169"/>
    </location>
</feature>
<proteinExistence type="inferred from homology"/>
<evidence type="ECO:0000256" key="6">
    <source>
        <dbReference type="ARBA" id="ARBA00022989"/>
    </source>
</evidence>
<keyword evidence="6 9" id="KW-1133">Transmembrane helix</keyword>
<comment type="caution">
    <text evidence="10">The sequence shown here is derived from an EMBL/GenBank/DDBJ whole genome shotgun (WGS) entry which is preliminary data.</text>
</comment>
<dbReference type="Pfam" id="PF12822">
    <property type="entry name" value="ECF_trnsprt"/>
    <property type="match status" value="1"/>
</dbReference>
<dbReference type="PANTHER" id="PTHR38438:SF1">
    <property type="entry name" value="RIBOFLAVIN TRANSPORTER RIBU"/>
    <property type="match status" value="1"/>
</dbReference>
<keyword evidence="4 8" id="KW-1003">Cell membrane</keyword>
<evidence type="ECO:0000256" key="3">
    <source>
        <dbReference type="ARBA" id="ARBA00022448"/>
    </source>
</evidence>
<dbReference type="InterPro" id="IPR025720">
    <property type="entry name" value="RibU"/>
</dbReference>
<dbReference type="GO" id="GO:0005886">
    <property type="term" value="C:plasma membrane"/>
    <property type="evidence" value="ECO:0007669"/>
    <property type="project" value="UniProtKB-SubCell"/>
</dbReference>
<reference evidence="11" key="1">
    <citation type="submission" date="2017-04" db="EMBL/GenBank/DDBJ databases">
        <authorList>
            <person name="Bumgarner R.E."/>
            <person name="Fredricks D.N."/>
            <person name="Srinivasan S."/>
        </authorList>
    </citation>
    <scope>NUCLEOTIDE SEQUENCE [LARGE SCALE GENOMIC DNA]</scope>
    <source>
        <strain evidence="11">KA00405</strain>
    </source>
</reference>
<evidence type="ECO:0000313" key="10">
    <source>
        <dbReference type="EMBL" id="PNH19719.1"/>
    </source>
</evidence>
<comment type="function">
    <text evidence="8">Probably a riboflavin-binding protein that interacts with the energy-coupling factor (ECF) ABC-transporter complex.</text>
</comment>
<evidence type="ECO:0000256" key="8">
    <source>
        <dbReference type="PIRNR" id="PIRNR037778"/>
    </source>
</evidence>
<feature type="transmembrane region" description="Helical" evidence="9">
    <location>
        <begin position="109"/>
        <end position="129"/>
    </location>
</feature>
<dbReference type="RefSeq" id="WP_012993379.1">
    <property type="nucleotide sequence ID" value="NZ_NBZD01000001.1"/>
</dbReference>
<dbReference type="Proteomes" id="UP000236394">
    <property type="component" value="Unassembled WGS sequence"/>
</dbReference>
<organism evidence="10 11">
    <name type="scientific">Mageeibacillus indolicus</name>
    <dbReference type="NCBI Taxonomy" id="884684"/>
    <lineage>
        <taxon>Bacteria</taxon>
        <taxon>Bacillati</taxon>
        <taxon>Bacillota</taxon>
        <taxon>Clostridia</taxon>
        <taxon>Eubacteriales</taxon>
        <taxon>Oscillospiraceae</taxon>
        <taxon>Mageeibacillus</taxon>
    </lineage>
</organism>
<evidence type="ECO:0000256" key="2">
    <source>
        <dbReference type="ARBA" id="ARBA00005540"/>
    </source>
</evidence>
<name>A0A2J8B4L5_9FIRM</name>
<keyword evidence="3 8" id="KW-0813">Transport</keyword>
<comment type="similarity">
    <text evidence="2 8">Belongs to the prokaryotic riboflavin transporter (P-RFT) (TC 2.A.87) family.</text>
</comment>
<sequence length="182" mass="20014">MEKTKLKTLTTVAVLSALAYVSTVIIRIPLIPGMEFLKFDPKDMLIIIIGFLVGPLYSIISSLAVSFIEMITVSSTGIIGFIMNVLSTVAFILPATILYRKKRCLKSAIIGLVIGVLLMTAIMILWNYILTPIYTGWPRAKVAALLVPAILPFNLIKGGINMILTLLLYKPLSKTLKSFKIN</sequence>
<protein>
    <recommendedName>
        <fullName evidence="8">Riboflavin transporter</fullName>
    </recommendedName>
</protein>
<evidence type="ECO:0000256" key="1">
    <source>
        <dbReference type="ARBA" id="ARBA00004651"/>
    </source>
</evidence>
<feature type="transmembrane region" description="Helical" evidence="9">
    <location>
        <begin position="74"/>
        <end position="97"/>
    </location>
</feature>
<keyword evidence="7 8" id="KW-0472">Membrane</keyword>
<evidence type="ECO:0000256" key="9">
    <source>
        <dbReference type="SAM" id="Phobius"/>
    </source>
</evidence>
<dbReference type="GO" id="GO:0032217">
    <property type="term" value="F:riboflavin transmembrane transporter activity"/>
    <property type="evidence" value="ECO:0007669"/>
    <property type="project" value="UniProtKB-UniRule"/>
</dbReference>
<feature type="transmembrane region" description="Helical" evidence="9">
    <location>
        <begin position="44"/>
        <end position="68"/>
    </location>
</feature>
<evidence type="ECO:0000313" key="11">
    <source>
        <dbReference type="Proteomes" id="UP000236394"/>
    </source>
</evidence>
<dbReference type="PIRSF" id="PIRSF037778">
    <property type="entry name" value="UCP037778_transp_RibU"/>
    <property type="match status" value="1"/>
</dbReference>
<evidence type="ECO:0000256" key="7">
    <source>
        <dbReference type="ARBA" id="ARBA00023136"/>
    </source>
</evidence>
<evidence type="ECO:0000256" key="5">
    <source>
        <dbReference type="ARBA" id="ARBA00022692"/>
    </source>
</evidence>
<accession>A0A2J8B4L5</accession>
<dbReference type="OMA" id="PYLLYDP"/>
<keyword evidence="5 9" id="KW-0812">Transmembrane</keyword>
<dbReference type="InterPro" id="IPR024529">
    <property type="entry name" value="ECF_trnsprt_substrate-spec"/>
</dbReference>
<gene>
    <name evidence="10" type="ORF">B7R76_02230</name>
</gene>